<sequence>MSAPRTEPVPALVRVAALDLRVLRALPFATVCVVLAAAGHALESGSPVPLGALLLGWVLTTVAAVTGARRERSMGAIVGGLAAGQAGLHVLFHAAQSLRPPPRPAGADGSGHAPDMGDMPGMAHMPGMLATGGGHSGAAVPHVAAGSTGAPHAVAAATHAAFWCHALHLGLSPAMLVAHLAATVAAGWWLQRGEAAVWRLVRLTAGAVTATAHACAAPLHGLLALFAVLRCGVDGRSRARAVRFASADGQRRVPQSALLRHAVIRRGPPPVPAA</sequence>
<dbReference type="EMBL" id="JPRF03000018">
    <property type="protein sequence ID" value="OEV37832.1"/>
    <property type="molecule type" value="Genomic_DNA"/>
</dbReference>
<reference evidence="3" key="3">
    <citation type="submission" date="2016-08" db="EMBL/GenBank/DDBJ databases">
        <title>Sequencing, Assembly and Comparative Genomics of S. aureofaciens ATCC 10762.</title>
        <authorList>
            <person name="Gradnigo J.S."/>
            <person name="Johnson N."/>
            <person name="Somerville G.A."/>
        </authorList>
    </citation>
    <scope>NUCLEOTIDE SEQUENCE [LARGE SCALE GENOMIC DNA]</scope>
    <source>
        <strain evidence="3">ATCC 10762</strain>
    </source>
</reference>
<evidence type="ECO:0000313" key="4">
    <source>
        <dbReference type="Proteomes" id="UP000037395"/>
    </source>
</evidence>
<evidence type="ECO:0000256" key="1">
    <source>
        <dbReference type="SAM" id="Phobius"/>
    </source>
</evidence>
<dbReference type="KEGG" id="kau:B6264_03040"/>
<keyword evidence="1" id="KW-0472">Membrane</keyword>
<accession>A0A8H9HZ40</accession>
<dbReference type="Proteomes" id="UP000037395">
    <property type="component" value="Unassembled WGS sequence"/>
</dbReference>
<reference evidence="3 4" key="2">
    <citation type="submission" date="2014-07" db="EMBL/GenBank/DDBJ databases">
        <authorList>
            <person name="Zhang J.E."/>
            <person name="Yang H."/>
            <person name="Guo J."/>
            <person name="Deng Z."/>
            <person name="Luo H."/>
            <person name="Luo M."/>
            <person name="Zhao B."/>
        </authorList>
    </citation>
    <scope>NUCLEOTIDE SEQUENCE [LARGE SCALE GENOMIC DNA]</scope>
    <source>
        <strain evidence="3">ATCC 10762</strain>
        <strain evidence="4">ATCC 10762 / DSM 40127 / CCM 3239 / JCM 4008 / LMG 5968 / NBRC 12843 / NCIMB 8234 / A-377</strain>
    </source>
</reference>
<proteinExistence type="predicted"/>
<gene>
    <name evidence="2" type="ORF">GCM10010502_69830</name>
    <name evidence="3" type="ORF">HS99_0024945</name>
</gene>
<accession>A0A1E7NAV9</accession>
<feature type="transmembrane region" description="Helical" evidence="1">
    <location>
        <begin position="169"/>
        <end position="190"/>
    </location>
</feature>
<dbReference type="AlphaFoldDB" id="A0A1E7NAV9"/>
<evidence type="ECO:0000313" key="3">
    <source>
        <dbReference type="EMBL" id="OEV37832.1"/>
    </source>
</evidence>
<name>A0A1E7NAV9_KITAU</name>
<dbReference type="Proteomes" id="UP000610124">
    <property type="component" value="Unassembled WGS sequence"/>
</dbReference>
<reference evidence="2" key="1">
    <citation type="journal article" date="2014" name="Int. J. Syst. Evol. Microbiol.">
        <title>Complete genome sequence of Corynebacterium casei LMG S-19264T (=DSM 44701T), isolated from a smear-ripened cheese.</title>
        <authorList>
            <consortium name="US DOE Joint Genome Institute (JGI-PGF)"/>
            <person name="Walter F."/>
            <person name="Albersmeier A."/>
            <person name="Kalinowski J."/>
            <person name="Ruckert C."/>
        </authorList>
    </citation>
    <scope>NUCLEOTIDE SEQUENCE</scope>
    <source>
        <strain evidence="2">JCM 4434</strain>
    </source>
</reference>
<dbReference type="RefSeq" id="WP_030556755.1">
    <property type="nucleotide sequence ID" value="NZ_CP020567.1"/>
</dbReference>
<keyword evidence="1" id="KW-1133">Transmembrane helix</keyword>
<reference evidence="4" key="4">
    <citation type="submission" date="2016-08" db="EMBL/GenBank/DDBJ databases">
        <title>Sequencing, assembly and comparative genomics of S. aureofaciens ATCC 10762.</title>
        <authorList>
            <person name="Gradnigo J.S."/>
            <person name="Johnson N."/>
            <person name="Somerville G.A."/>
        </authorList>
    </citation>
    <scope>NUCLEOTIDE SEQUENCE [LARGE SCALE GENOMIC DNA]</scope>
    <source>
        <strain evidence="4">ATCC 10762 / DSM 40127 / CCM 3239 / JCM 4008 / LMG 5968 / NBRC 12843 / NCIMB 8234 / A-377</strain>
    </source>
</reference>
<reference evidence="2" key="5">
    <citation type="submission" date="2020-09" db="EMBL/GenBank/DDBJ databases">
        <authorList>
            <person name="Sun Q."/>
            <person name="Ohkuma M."/>
        </authorList>
    </citation>
    <scope>NUCLEOTIDE SEQUENCE</scope>
    <source>
        <strain evidence="2">JCM 4434</strain>
    </source>
</reference>
<feature type="transmembrane region" description="Helical" evidence="1">
    <location>
        <begin position="48"/>
        <end position="68"/>
    </location>
</feature>
<protein>
    <recommendedName>
        <fullName evidence="5">Integral membrane protein</fullName>
    </recommendedName>
</protein>
<evidence type="ECO:0008006" key="5">
    <source>
        <dbReference type="Google" id="ProtNLM"/>
    </source>
</evidence>
<comment type="caution">
    <text evidence="3">The sequence shown here is derived from an EMBL/GenBank/DDBJ whole genome shotgun (WGS) entry which is preliminary data.</text>
</comment>
<keyword evidence="1" id="KW-0812">Transmembrane</keyword>
<evidence type="ECO:0000313" key="2">
    <source>
        <dbReference type="EMBL" id="GGV05012.1"/>
    </source>
</evidence>
<dbReference type="EMBL" id="BMUB01000034">
    <property type="protein sequence ID" value="GGV05012.1"/>
    <property type="molecule type" value="Genomic_DNA"/>
</dbReference>
<keyword evidence="4" id="KW-1185">Reference proteome</keyword>
<feature type="transmembrane region" description="Helical" evidence="1">
    <location>
        <begin position="22"/>
        <end position="42"/>
    </location>
</feature>
<feature type="transmembrane region" description="Helical" evidence="1">
    <location>
        <begin position="210"/>
        <end position="233"/>
    </location>
</feature>
<organism evidence="3 4">
    <name type="scientific">Kitasatospora aureofaciens</name>
    <name type="common">Streptomyces aureofaciens</name>
    <dbReference type="NCBI Taxonomy" id="1894"/>
    <lineage>
        <taxon>Bacteria</taxon>
        <taxon>Bacillati</taxon>
        <taxon>Actinomycetota</taxon>
        <taxon>Actinomycetes</taxon>
        <taxon>Kitasatosporales</taxon>
        <taxon>Streptomycetaceae</taxon>
        <taxon>Kitasatospora</taxon>
    </lineage>
</organism>